<feature type="transmembrane region" description="Helical" evidence="5">
    <location>
        <begin position="266"/>
        <end position="289"/>
    </location>
</feature>
<dbReference type="PANTHER" id="PTHR16423:SF6">
    <property type="entry name" value="TRIGGERING RECEPTOR EXPRESSED ON MYELOID CELLS 2-RELATED"/>
    <property type="match status" value="1"/>
</dbReference>
<dbReference type="Proteomes" id="UP000618051">
    <property type="component" value="Unassembled WGS sequence"/>
</dbReference>
<protein>
    <recommendedName>
        <fullName evidence="7">Ig-like domain-containing protein</fullName>
    </recommendedName>
</protein>
<dbReference type="GO" id="GO:0038023">
    <property type="term" value="F:signaling receptor activity"/>
    <property type="evidence" value="ECO:0007669"/>
    <property type="project" value="TreeGrafter"/>
</dbReference>
<evidence type="ECO:0000256" key="3">
    <source>
        <dbReference type="ARBA" id="ARBA00023319"/>
    </source>
</evidence>
<reference evidence="8" key="1">
    <citation type="submission" date="2020-10" db="EMBL/GenBank/DDBJ databases">
        <title>Feather gene expression reveals the developmental basis of iridescence in African starlings.</title>
        <authorList>
            <person name="Rubenstein D.R."/>
        </authorList>
    </citation>
    <scope>NUCLEOTIDE SEQUENCE</scope>
    <source>
        <strain evidence="8">SS15</strain>
        <tissue evidence="8">Liver</tissue>
    </source>
</reference>
<proteinExistence type="predicted"/>
<feature type="region of interest" description="Disordered" evidence="4">
    <location>
        <begin position="301"/>
        <end position="348"/>
    </location>
</feature>
<evidence type="ECO:0000256" key="2">
    <source>
        <dbReference type="ARBA" id="ARBA00023157"/>
    </source>
</evidence>
<keyword evidence="3" id="KW-0393">Immunoglobulin domain</keyword>
<dbReference type="Gene3D" id="2.60.40.10">
    <property type="entry name" value="Immunoglobulins"/>
    <property type="match status" value="2"/>
</dbReference>
<keyword evidence="5" id="KW-0812">Transmembrane</keyword>
<evidence type="ECO:0000256" key="5">
    <source>
        <dbReference type="SAM" id="Phobius"/>
    </source>
</evidence>
<dbReference type="InterPro" id="IPR052314">
    <property type="entry name" value="Immune_rcpt_domain"/>
</dbReference>
<dbReference type="InterPro" id="IPR013106">
    <property type="entry name" value="Ig_V-set"/>
</dbReference>
<evidence type="ECO:0000256" key="4">
    <source>
        <dbReference type="SAM" id="MobiDB-lite"/>
    </source>
</evidence>
<keyword evidence="5" id="KW-0472">Membrane</keyword>
<dbReference type="SUPFAM" id="SSF48726">
    <property type="entry name" value="Immunoglobulin"/>
    <property type="match status" value="2"/>
</dbReference>
<name>A0A835TNW6_9PASS</name>
<feature type="chain" id="PRO_5032414872" description="Ig-like domain-containing protein" evidence="6">
    <location>
        <begin position="28"/>
        <end position="381"/>
    </location>
</feature>
<dbReference type="PANTHER" id="PTHR16423">
    <property type="entry name" value="TREM-LIKE TRANSCRIPT PROTEIN"/>
    <property type="match status" value="1"/>
</dbReference>
<reference evidence="9" key="3">
    <citation type="submission" date="2022-01" db="EMBL/GenBank/DDBJ databases">
        <authorList>
            <person name="Rubenstein D.R."/>
        </authorList>
    </citation>
    <scope>NUCLEOTIDE SEQUENCE</scope>
    <source>
        <strain evidence="9">SS15</strain>
        <tissue evidence="9">Liver</tissue>
    </source>
</reference>
<feature type="domain" description="Ig-like" evidence="7">
    <location>
        <begin position="23"/>
        <end position="114"/>
    </location>
</feature>
<evidence type="ECO:0000256" key="6">
    <source>
        <dbReference type="SAM" id="SignalP"/>
    </source>
</evidence>
<dbReference type="CDD" id="cd05716">
    <property type="entry name" value="IgV_pIgR_like"/>
    <property type="match status" value="1"/>
</dbReference>
<keyword evidence="2" id="KW-1015">Disulfide bond</keyword>
<dbReference type="InterPro" id="IPR013783">
    <property type="entry name" value="Ig-like_fold"/>
</dbReference>
<sequence>MMPLPWGMAMELRALILLPLCFPGLQGQTSEAQRRQEGDTLYIQCPYAPWTTDREKKYWCLLKDGGCQQLLQTYHEYERNSGDGRIQMRDNTTSKTVSITMTDLKAEDSGTYFCAYYYGGYIRLKTISLNVFKGTQQLTAEESGSVSVRCHYKVADYGAVTKAWCKMEGEMCNVLVTTSSEPPAGNSTAREGVRMQDDSRQGIVTVTMEQLQPQDSGVYWCALQELSALSRMEEVTLSVSRGGFPDTERKSQDTLLGESSCSEDTFLILSVVLLVLLLLALVTATALGVRHYRLLLRTGNREAEDTRDKPEGTAQPGSTGRRGSSQDDSKGSGYINLDVQSQPSPEDPLYCNVELSQAHRNPQCVEYAVIAFNQSPRNTRE</sequence>
<dbReference type="Pfam" id="PF07686">
    <property type="entry name" value="V-set"/>
    <property type="match status" value="2"/>
</dbReference>
<feature type="signal peptide" evidence="6">
    <location>
        <begin position="1"/>
        <end position="27"/>
    </location>
</feature>
<comment type="caution">
    <text evidence="8">The sequence shown here is derived from an EMBL/GenBank/DDBJ whole genome shotgun (WGS) entry which is preliminary data.</text>
</comment>
<evidence type="ECO:0000313" key="9">
    <source>
        <dbReference type="EMBL" id="KAI1230985.1"/>
    </source>
</evidence>
<dbReference type="GO" id="GO:0009986">
    <property type="term" value="C:cell surface"/>
    <property type="evidence" value="ECO:0007669"/>
    <property type="project" value="TreeGrafter"/>
</dbReference>
<evidence type="ECO:0000256" key="1">
    <source>
        <dbReference type="ARBA" id="ARBA00022729"/>
    </source>
</evidence>
<organism evidence="8">
    <name type="scientific">Lamprotornis superbus</name>
    <dbReference type="NCBI Taxonomy" id="245042"/>
    <lineage>
        <taxon>Eukaryota</taxon>
        <taxon>Metazoa</taxon>
        <taxon>Chordata</taxon>
        <taxon>Craniata</taxon>
        <taxon>Vertebrata</taxon>
        <taxon>Euteleostomi</taxon>
        <taxon>Archelosauria</taxon>
        <taxon>Archosauria</taxon>
        <taxon>Dinosauria</taxon>
        <taxon>Saurischia</taxon>
        <taxon>Theropoda</taxon>
        <taxon>Coelurosauria</taxon>
        <taxon>Aves</taxon>
        <taxon>Neognathae</taxon>
        <taxon>Neoaves</taxon>
        <taxon>Telluraves</taxon>
        <taxon>Australaves</taxon>
        <taxon>Passeriformes</taxon>
        <taxon>Sturnidae</taxon>
        <taxon>Lamprotornis</taxon>
    </lineage>
</organism>
<keyword evidence="10" id="KW-1185">Reference proteome</keyword>
<evidence type="ECO:0000313" key="8">
    <source>
        <dbReference type="EMBL" id="KAG0114346.1"/>
    </source>
</evidence>
<dbReference type="InterPro" id="IPR036179">
    <property type="entry name" value="Ig-like_dom_sf"/>
</dbReference>
<feature type="compositionally biased region" description="Basic and acidic residues" evidence="4">
    <location>
        <begin position="301"/>
        <end position="311"/>
    </location>
</feature>
<dbReference type="AlphaFoldDB" id="A0A835TNW6"/>
<reference evidence="9 10" key="2">
    <citation type="journal article" date="2021" name="J. Hered.">
        <title>Feather Gene Expression Elucidates the Developmental Basis of Plumage Iridescence in African Starlings.</title>
        <authorList>
            <person name="Rubenstein D.R."/>
            <person name="Corvelo A."/>
            <person name="MacManes M.D."/>
            <person name="Maia R."/>
            <person name="Narzisi G."/>
            <person name="Rousaki A."/>
            <person name="Vandenabeele P."/>
            <person name="Shawkey M.D."/>
            <person name="Solomon J."/>
        </authorList>
    </citation>
    <scope>NUCLEOTIDE SEQUENCE [LARGE SCALE GENOMIC DNA]</scope>
    <source>
        <strain evidence="9">SS15</strain>
    </source>
</reference>
<keyword evidence="5" id="KW-1133">Transmembrane helix</keyword>
<dbReference type="EMBL" id="JADDUC010000312">
    <property type="protein sequence ID" value="KAG0114346.1"/>
    <property type="molecule type" value="Genomic_DNA"/>
</dbReference>
<dbReference type="InterPro" id="IPR003599">
    <property type="entry name" value="Ig_sub"/>
</dbReference>
<evidence type="ECO:0000313" key="10">
    <source>
        <dbReference type="Proteomes" id="UP000618051"/>
    </source>
</evidence>
<accession>A0A835TNW6</accession>
<dbReference type="SMART" id="SM00409">
    <property type="entry name" value="IG"/>
    <property type="match status" value="2"/>
</dbReference>
<gene>
    <name evidence="9" type="ORF">IHE44_0008424</name>
    <name evidence="8" type="ORF">IHE44_008319</name>
</gene>
<dbReference type="SMART" id="SM00406">
    <property type="entry name" value="IGv"/>
    <property type="match status" value="2"/>
</dbReference>
<dbReference type="EMBL" id="JADDUC020000028">
    <property type="protein sequence ID" value="KAI1230985.1"/>
    <property type="molecule type" value="Genomic_DNA"/>
</dbReference>
<keyword evidence="1 6" id="KW-0732">Signal</keyword>
<dbReference type="OrthoDB" id="8959642at2759"/>
<evidence type="ECO:0000259" key="7">
    <source>
        <dbReference type="PROSITE" id="PS50835"/>
    </source>
</evidence>
<dbReference type="InterPro" id="IPR007110">
    <property type="entry name" value="Ig-like_dom"/>
</dbReference>
<dbReference type="PROSITE" id="PS50835">
    <property type="entry name" value="IG_LIKE"/>
    <property type="match status" value="2"/>
</dbReference>
<feature type="domain" description="Ig-like" evidence="7">
    <location>
        <begin position="125"/>
        <end position="238"/>
    </location>
</feature>